<dbReference type="Proteomes" id="UP001495147">
    <property type="component" value="Unassembled WGS sequence"/>
</dbReference>
<gene>
    <name evidence="2" type="ORF">ABDJ85_15635</name>
</gene>
<evidence type="ECO:0000256" key="1">
    <source>
        <dbReference type="SAM" id="Phobius"/>
    </source>
</evidence>
<dbReference type="Pfam" id="PF07077">
    <property type="entry name" value="DUF1345"/>
    <property type="match status" value="1"/>
</dbReference>
<keyword evidence="1" id="KW-0472">Membrane</keyword>
<keyword evidence="1" id="KW-1133">Transmembrane helix</keyword>
<protein>
    <submittedName>
        <fullName evidence="2">DUF1345 domain-containing protein</fullName>
    </submittedName>
</protein>
<dbReference type="RefSeq" id="WP_347705731.1">
    <property type="nucleotide sequence ID" value="NZ_JBDPZD010000005.1"/>
</dbReference>
<feature type="transmembrane region" description="Helical" evidence="1">
    <location>
        <begin position="182"/>
        <end position="205"/>
    </location>
</feature>
<accession>A0ABV0G596</accession>
<keyword evidence="1" id="KW-0812">Transmembrane</keyword>
<feature type="transmembrane region" description="Helical" evidence="1">
    <location>
        <begin position="76"/>
        <end position="96"/>
    </location>
</feature>
<dbReference type="EMBL" id="JBDPZD010000005">
    <property type="protein sequence ID" value="MEO3692907.1"/>
    <property type="molecule type" value="Genomic_DNA"/>
</dbReference>
<dbReference type="InterPro" id="IPR009781">
    <property type="entry name" value="DUF1345"/>
</dbReference>
<proteinExistence type="predicted"/>
<feature type="transmembrane region" description="Helical" evidence="1">
    <location>
        <begin position="102"/>
        <end position="124"/>
    </location>
</feature>
<keyword evidence="3" id="KW-1185">Reference proteome</keyword>
<feature type="transmembrane region" description="Helical" evidence="1">
    <location>
        <begin position="37"/>
        <end position="56"/>
    </location>
</feature>
<evidence type="ECO:0000313" key="3">
    <source>
        <dbReference type="Proteomes" id="UP001495147"/>
    </source>
</evidence>
<organism evidence="2 3">
    <name type="scientific">Roseateles paludis</name>
    <dbReference type="NCBI Taxonomy" id="3145238"/>
    <lineage>
        <taxon>Bacteria</taxon>
        <taxon>Pseudomonadati</taxon>
        <taxon>Pseudomonadota</taxon>
        <taxon>Betaproteobacteria</taxon>
        <taxon>Burkholderiales</taxon>
        <taxon>Sphaerotilaceae</taxon>
        <taxon>Roseateles</taxon>
    </lineage>
</organism>
<name>A0ABV0G596_9BURK</name>
<reference evidence="2 3" key="1">
    <citation type="submission" date="2024-05" db="EMBL/GenBank/DDBJ databases">
        <title>Roseateles sp. DJS-2-20 16S ribosomal RNA gene Genome sequencing and assembly.</title>
        <authorList>
            <person name="Woo H."/>
        </authorList>
    </citation>
    <scope>NUCLEOTIDE SEQUENCE [LARGE SCALE GENOMIC DNA]</scope>
    <source>
        <strain evidence="2 3">DJS-2-20</strain>
    </source>
</reference>
<evidence type="ECO:0000313" key="2">
    <source>
        <dbReference type="EMBL" id="MEO3692907.1"/>
    </source>
</evidence>
<sequence>MQLLRHLRHRPRLLIALALGVVALAWPQPTPWSVRGLLGWNVGVWAYIALMLPYLLRADGAAVQQRAREQAEGGGVILLVAILGAACSVGAITLELRQAAELGIALTIGTVIGSWLLLPLEFAVSYASLYHRGPHGPHGLEFPGADGQPPDFSDFLYFAVTLATTSQTSDVTVSSRPMRRLVLLHAVVAFVFNTSVLALLINILAGMVKP</sequence>
<comment type="caution">
    <text evidence="2">The sequence shown here is derived from an EMBL/GenBank/DDBJ whole genome shotgun (WGS) entry which is preliminary data.</text>
</comment>